<reference evidence="1 2" key="1">
    <citation type="submission" date="2024-07" db="EMBL/GenBank/DDBJ databases">
        <title>Section-level genome sequencing and comparative genomics of Aspergillus sections Usti and Cavernicolus.</title>
        <authorList>
            <consortium name="Lawrence Berkeley National Laboratory"/>
            <person name="Nybo J.L."/>
            <person name="Vesth T.C."/>
            <person name="Theobald S."/>
            <person name="Frisvad J.C."/>
            <person name="Larsen T.O."/>
            <person name="Kjaerboelling I."/>
            <person name="Rothschild-Mancinelli K."/>
            <person name="Lyhne E.K."/>
            <person name="Kogle M.E."/>
            <person name="Barry K."/>
            <person name="Clum A."/>
            <person name="Na H."/>
            <person name="Ledsgaard L."/>
            <person name="Lin J."/>
            <person name="Lipzen A."/>
            <person name="Kuo A."/>
            <person name="Riley R."/>
            <person name="Mondo S."/>
            <person name="LaButti K."/>
            <person name="Haridas S."/>
            <person name="Pangalinan J."/>
            <person name="Salamov A.A."/>
            <person name="Simmons B.A."/>
            <person name="Magnuson J.K."/>
            <person name="Chen J."/>
            <person name="Drula E."/>
            <person name="Henrissat B."/>
            <person name="Wiebenga A."/>
            <person name="Lubbers R.J."/>
            <person name="Gomes A.C."/>
            <person name="Makela M.R."/>
            <person name="Stajich J."/>
            <person name="Grigoriev I.V."/>
            <person name="Mortensen U.H."/>
            <person name="De vries R.P."/>
            <person name="Baker S.E."/>
            <person name="Andersen M.R."/>
        </authorList>
    </citation>
    <scope>NUCLEOTIDE SEQUENCE [LARGE SCALE GENOMIC DNA]</scope>
    <source>
        <strain evidence="1 2">CBS 600.67</strain>
    </source>
</reference>
<proteinExistence type="predicted"/>
<name>A0ABR4IIP0_9EURO</name>
<organism evidence="1 2">
    <name type="scientific">Aspergillus cavernicola</name>
    <dbReference type="NCBI Taxonomy" id="176166"/>
    <lineage>
        <taxon>Eukaryota</taxon>
        <taxon>Fungi</taxon>
        <taxon>Dikarya</taxon>
        <taxon>Ascomycota</taxon>
        <taxon>Pezizomycotina</taxon>
        <taxon>Eurotiomycetes</taxon>
        <taxon>Eurotiomycetidae</taxon>
        <taxon>Eurotiales</taxon>
        <taxon>Aspergillaceae</taxon>
        <taxon>Aspergillus</taxon>
        <taxon>Aspergillus subgen. Nidulantes</taxon>
    </lineage>
</organism>
<accession>A0ABR4IIP0</accession>
<gene>
    <name evidence="1" type="ORF">BDW59DRAFT_179403</name>
</gene>
<evidence type="ECO:0000313" key="1">
    <source>
        <dbReference type="EMBL" id="KAL2826693.1"/>
    </source>
</evidence>
<comment type="caution">
    <text evidence="1">The sequence shown here is derived from an EMBL/GenBank/DDBJ whole genome shotgun (WGS) entry which is preliminary data.</text>
</comment>
<dbReference type="Proteomes" id="UP001610335">
    <property type="component" value="Unassembled WGS sequence"/>
</dbReference>
<keyword evidence="2" id="KW-1185">Reference proteome</keyword>
<evidence type="ECO:0000313" key="2">
    <source>
        <dbReference type="Proteomes" id="UP001610335"/>
    </source>
</evidence>
<dbReference type="EMBL" id="JBFXLS010000029">
    <property type="protein sequence ID" value="KAL2826693.1"/>
    <property type="molecule type" value="Genomic_DNA"/>
</dbReference>
<protein>
    <submittedName>
        <fullName evidence="1">Uncharacterized protein</fullName>
    </submittedName>
</protein>
<dbReference type="PANTHER" id="PTHR40788:SF1">
    <property type="entry name" value="IPA PROTEIN"/>
    <property type="match status" value="1"/>
</dbReference>
<dbReference type="PANTHER" id="PTHR40788">
    <property type="entry name" value="CLR5 DOMAIN-CONTAINING PROTEIN-RELATED"/>
    <property type="match status" value="1"/>
</dbReference>
<sequence length="669" mass="75429">MHHYTQPEFVKQLREDLSRKYQLHGPRIEQLWRSWSASQREEAVRAGAKGGEVLRTPTDKNLGRVRLFMPEWNLQDLAGPHPDVLLFRLRHRATTSLTEQYARGPNGEPGDAETIQRGMREGLRHVKLYPHEFTQFYAEDVYGQSMDAGNANNYRQVLAGMSTAVNAGVIVPRSTGELILQRQLTILQALNILRQICTHKKATQGDKLSIGAILARAEEQKSAAEDYLALCRTEPAFLTPIVNMWFMTRPELLPDEKGQRIPLITDKYKSIAVFEVLHAAVIGVAVWEYLCRLFQGLLDKKDDKKYRSIVLQEISNVCHFAYSTVQNHFKRHVQACSGSKYFTRASAGRNKEPVRVVMKIQYILSLCEPKVDAAKAVHWIKKLDEFHREQPAKMEDLMESESEAFGDLSVTTAFIQSLAASLSLPPPNKTKGQLYLLKLKALTTELDGLKDDLDLSQFVVPIDNLLEPGVARQALLAVNEFIVQKAGAEIGVLYDGLADEAMTAVQDQSAETETIERELEARLSIMETPSPAVIVEQRREKVKTRPAHSSVYSIVPQESPTEPEVAEQSPIYPVKEPTFEVFSTLFSKSESHGSVTWAAFQAAMADLKFSVVPRFGSVFTFLPHANFSPSKAFTIHRPHQSRSEGYKLIYFANRLKRIYGWGEESFVIA</sequence>